<dbReference type="EMBL" id="JH712143">
    <property type="protein sequence ID" value="EFO18668.1"/>
    <property type="molecule type" value="Genomic_DNA"/>
</dbReference>
<dbReference type="InParanoid" id="A0A1S0TRN6"/>
<sequence>MDESAEKWVSSEESKLNCALGRCGDWGCSLKLFIKEVVTLNASSIADSFNLEELDTSVEVKKLGICKDMGETSNGF</sequence>
<dbReference type="RefSeq" id="XP_003145405.1">
    <property type="nucleotide sequence ID" value="XM_003145357.2"/>
</dbReference>
<organism evidence="1">
    <name type="scientific">Loa loa</name>
    <name type="common">Eye worm</name>
    <name type="synonym">Filaria loa</name>
    <dbReference type="NCBI Taxonomy" id="7209"/>
    <lineage>
        <taxon>Eukaryota</taxon>
        <taxon>Metazoa</taxon>
        <taxon>Ecdysozoa</taxon>
        <taxon>Nematoda</taxon>
        <taxon>Chromadorea</taxon>
        <taxon>Rhabditida</taxon>
        <taxon>Spirurina</taxon>
        <taxon>Spiruromorpha</taxon>
        <taxon>Filarioidea</taxon>
        <taxon>Onchocercidae</taxon>
        <taxon>Loa</taxon>
    </lineage>
</organism>
<evidence type="ECO:0000313" key="1">
    <source>
        <dbReference type="EMBL" id="EFO18668.1"/>
    </source>
</evidence>
<name>A0A1S0TRN6_LOALO</name>
<accession>A0A1S0TRN6</accession>
<dbReference type="GeneID" id="9947270"/>
<dbReference type="CTD" id="9947270"/>
<gene>
    <name evidence="1" type="ORF">LOAG_09830</name>
</gene>
<dbReference type="AlphaFoldDB" id="A0A1S0TRN6"/>
<reference evidence="1" key="1">
    <citation type="submission" date="2012-04" db="EMBL/GenBank/DDBJ databases">
        <title>The Genome Sequence of Loa loa.</title>
        <authorList>
            <consortium name="The Broad Institute Genome Sequencing Platform"/>
            <consortium name="Broad Institute Genome Sequencing Center for Infectious Disease"/>
            <person name="Nutman T.B."/>
            <person name="Fink D.L."/>
            <person name="Russ C."/>
            <person name="Young S."/>
            <person name="Zeng Q."/>
            <person name="Gargeya S."/>
            <person name="Alvarado L."/>
            <person name="Berlin A."/>
            <person name="Chapman S.B."/>
            <person name="Chen Z."/>
            <person name="Freedman E."/>
            <person name="Gellesch M."/>
            <person name="Goldberg J."/>
            <person name="Griggs A."/>
            <person name="Gujja S."/>
            <person name="Heilman E.R."/>
            <person name="Heiman D."/>
            <person name="Howarth C."/>
            <person name="Mehta T."/>
            <person name="Neiman D."/>
            <person name="Pearson M."/>
            <person name="Roberts A."/>
            <person name="Saif S."/>
            <person name="Shea T."/>
            <person name="Shenoy N."/>
            <person name="Sisk P."/>
            <person name="Stolte C."/>
            <person name="Sykes S."/>
            <person name="White J."/>
            <person name="Yandava C."/>
            <person name="Haas B."/>
            <person name="Henn M.R."/>
            <person name="Nusbaum C."/>
            <person name="Birren B."/>
        </authorList>
    </citation>
    <scope>NUCLEOTIDE SEQUENCE [LARGE SCALE GENOMIC DNA]</scope>
</reference>
<dbReference type="KEGG" id="loa:LOAG_09830"/>
<protein>
    <submittedName>
        <fullName evidence="1">Uncharacterized protein</fullName>
    </submittedName>
</protein>
<proteinExistence type="predicted"/>